<feature type="region of interest" description="Disordered" evidence="5">
    <location>
        <begin position="1"/>
        <end position="20"/>
    </location>
</feature>
<evidence type="ECO:0000256" key="4">
    <source>
        <dbReference type="ARBA" id="ARBA00023285"/>
    </source>
</evidence>
<reference evidence="8" key="1">
    <citation type="journal article" date="2014" name="Front. Microbiol.">
        <title>High frequency of phylogenetically diverse reductive dehalogenase-homologous genes in deep subseafloor sedimentary metagenomes.</title>
        <authorList>
            <person name="Kawai M."/>
            <person name="Futagami T."/>
            <person name="Toyoda A."/>
            <person name="Takaki Y."/>
            <person name="Nishi S."/>
            <person name="Hori S."/>
            <person name="Arai W."/>
            <person name="Tsubouchi T."/>
            <person name="Morono Y."/>
            <person name="Uchiyama I."/>
            <person name="Ito T."/>
            <person name="Fujiyama A."/>
            <person name="Inagaki F."/>
            <person name="Takami H."/>
        </authorList>
    </citation>
    <scope>NUCLEOTIDE SEQUENCE</scope>
    <source>
        <strain evidence="8">Expedition CK06-06</strain>
    </source>
</reference>
<evidence type="ECO:0000259" key="7">
    <source>
        <dbReference type="Pfam" id="PF08471"/>
    </source>
</evidence>
<feature type="domain" description="Ribonucleotide reductase class II vitamin B12-dependent N-terminal" evidence="7">
    <location>
        <begin position="19"/>
        <end position="68"/>
    </location>
</feature>
<name>X0TPJ8_9ZZZZ</name>
<dbReference type="Pfam" id="PF08471">
    <property type="entry name" value="Ribonuc_red_2_N"/>
    <property type="match status" value="1"/>
</dbReference>
<comment type="cofactor">
    <cofactor evidence="1">
        <name>adenosylcob(III)alamin</name>
        <dbReference type="ChEBI" id="CHEBI:18408"/>
    </cofactor>
</comment>
<proteinExistence type="predicted"/>
<feature type="domain" description="Ribonucleotide reductase large subunit C-terminal" evidence="6">
    <location>
        <begin position="89"/>
        <end position="242"/>
    </location>
</feature>
<evidence type="ECO:0000256" key="2">
    <source>
        <dbReference type="ARBA" id="ARBA00022628"/>
    </source>
</evidence>
<dbReference type="GO" id="GO:0004748">
    <property type="term" value="F:ribonucleoside-diphosphate reductase activity, thioredoxin disulfide as acceptor"/>
    <property type="evidence" value="ECO:0007669"/>
    <property type="project" value="InterPro"/>
</dbReference>
<evidence type="ECO:0000256" key="5">
    <source>
        <dbReference type="SAM" id="MobiDB-lite"/>
    </source>
</evidence>
<evidence type="ECO:0000256" key="3">
    <source>
        <dbReference type="ARBA" id="ARBA00023002"/>
    </source>
</evidence>
<evidence type="ECO:0000313" key="8">
    <source>
        <dbReference type="EMBL" id="GAF95174.1"/>
    </source>
</evidence>
<evidence type="ECO:0000259" key="6">
    <source>
        <dbReference type="Pfam" id="PF02867"/>
    </source>
</evidence>
<dbReference type="PANTHER" id="PTHR43371:SF1">
    <property type="entry name" value="RIBONUCLEOSIDE-DIPHOSPHATE REDUCTASE"/>
    <property type="match status" value="1"/>
</dbReference>
<accession>X0TPJ8</accession>
<dbReference type="GO" id="GO:0050897">
    <property type="term" value="F:cobalt ion binding"/>
    <property type="evidence" value="ECO:0007669"/>
    <property type="project" value="InterPro"/>
</dbReference>
<dbReference type="Pfam" id="PF02867">
    <property type="entry name" value="Ribonuc_red_lgC"/>
    <property type="match status" value="1"/>
</dbReference>
<dbReference type="SUPFAM" id="SSF51998">
    <property type="entry name" value="PFL-like glycyl radical enzymes"/>
    <property type="match status" value="1"/>
</dbReference>
<feature type="non-terminal residue" evidence="8">
    <location>
        <position position="1"/>
    </location>
</feature>
<sequence length="274" mass="30503">SKYFRGPLSEEAAAAPGHSAPVRERSVKQLIDRVVNGLTDWGRADGYFRDEEEAEAFHAELKHILVNQKACFNSPVWFNLGIEEKPQCSACFILSIEDSMDSILDWYRTEGKIFKGGSGSGINLSRLRSSRERLTAGGLASGPVSFMRGADAIAGTIKSGGKTRRAAKMVILNVDHPDIDEFIKCKAGEERKAYALGDCGYDVSLDGDAWVSIQYQNANNSVRVSDEFMSAVVEDREWWTRYVTTGEPAQRYDARELMRKIADAAWECKGEFRP</sequence>
<dbReference type="EMBL" id="BARS01019824">
    <property type="protein sequence ID" value="GAF95174.1"/>
    <property type="molecule type" value="Genomic_DNA"/>
</dbReference>
<evidence type="ECO:0000256" key="1">
    <source>
        <dbReference type="ARBA" id="ARBA00001922"/>
    </source>
</evidence>
<keyword evidence="4" id="KW-0170">Cobalt</keyword>
<dbReference type="Gene3D" id="3.20.70.20">
    <property type="match status" value="1"/>
</dbReference>
<dbReference type="PANTHER" id="PTHR43371">
    <property type="entry name" value="VITAMIN B12-DEPENDENT RIBONUCLEOTIDE REDUCTASE"/>
    <property type="match status" value="1"/>
</dbReference>
<gene>
    <name evidence="8" type="ORF">S01H1_32059</name>
</gene>
<organism evidence="8">
    <name type="scientific">marine sediment metagenome</name>
    <dbReference type="NCBI Taxonomy" id="412755"/>
    <lineage>
        <taxon>unclassified sequences</taxon>
        <taxon>metagenomes</taxon>
        <taxon>ecological metagenomes</taxon>
    </lineage>
</organism>
<protein>
    <submittedName>
        <fullName evidence="8">Uncharacterized protein</fullName>
    </submittedName>
</protein>
<keyword evidence="2" id="KW-0846">Cobalamin</keyword>
<dbReference type="InterPro" id="IPR000788">
    <property type="entry name" value="RNR_lg_C"/>
</dbReference>
<comment type="caution">
    <text evidence="8">The sequence shown here is derived from an EMBL/GenBank/DDBJ whole genome shotgun (WGS) entry which is preliminary data.</text>
</comment>
<keyword evidence="3" id="KW-0560">Oxidoreductase</keyword>
<dbReference type="AlphaFoldDB" id="X0TPJ8"/>
<dbReference type="InterPro" id="IPR013678">
    <property type="entry name" value="RNR_2_N"/>
</dbReference>
<dbReference type="InterPro" id="IPR050862">
    <property type="entry name" value="RdRp_reductase_class-2"/>
</dbReference>
<feature type="non-terminal residue" evidence="8">
    <location>
        <position position="274"/>
    </location>
</feature>
<dbReference type="GO" id="GO:0031419">
    <property type="term" value="F:cobalamin binding"/>
    <property type="evidence" value="ECO:0007669"/>
    <property type="project" value="UniProtKB-KW"/>
</dbReference>